<dbReference type="InterPro" id="IPR036852">
    <property type="entry name" value="Peptidase_S8/S53_dom_sf"/>
</dbReference>
<evidence type="ECO:0000256" key="3">
    <source>
        <dbReference type="ARBA" id="ARBA00022801"/>
    </source>
</evidence>
<dbReference type="InterPro" id="IPR015500">
    <property type="entry name" value="Peptidase_S8_subtilisin-rel"/>
</dbReference>
<reference evidence="10 11" key="1">
    <citation type="journal article" date="2023" name="BMC Biol.">
        <title>The compact genome of the sponge Oopsacas minuta (Hexactinellida) is lacking key metazoan core genes.</title>
        <authorList>
            <person name="Santini S."/>
            <person name="Schenkelaars Q."/>
            <person name="Jourda C."/>
            <person name="Duchesne M."/>
            <person name="Belahbib H."/>
            <person name="Rocher C."/>
            <person name="Selva M."/>
            <person name="Riesgo A."/>
            <person name="Vervoort M."/>
            <person name="Leys S.P."/>
            <person name="Kodjabachian L."/>
            <person name="Le Bivic A."/>
            <person name="Borchiellini C."/>
            <person name="Claverie J.M."/>
            <person name="Renard E."/>
        </authorList>
    </citation>
    <scope>NUCLEOTIDE SEQUENCE [LARGE SCALE GENOMIC DNA]</scope>
    <source>
        <strain evidence="10">SPO-2</strain>
    </source>
</reference>
<dbReference type="SUPFAM" id="SSF52743">
    <property type="entry name" value="Subtilisin-like"/>
    <property type="match status" value="1"/>
</dbReference>
<proteinExistence type="inferred from homology"/>
<feature type="active site" description="Charge relay system" evidence="5">
    <location>
        <position position="230"/>
    </location>
</feature>
<dbReference type="AlphaFoldDB" id="A0AAV7JLJ6"/>
<gene>
    <name evidence="10" type="ORF">LOD99_11602</name>
</gene>
<protein>
    <submittedName>
        <fullName evidence="10">Proteinase T-like</fullName>
    </submittedName>
</protein>
<dbReference type="EMBL" id="JAKMXF010000321">
    <property type="protein sequence ID" value="KAI6649235.1"/>
    <property type="molecule type" value="Genomic_DNA"/>
</dbReference>
<comment type="similarity">
    <text evidence="1 5 6">Belongs to the peptidase S8 family.</text>
</comment>
<dbReference type="GO" id="GO:0005615">
    <property type="term" value="C:extracellular space"/>
    <property type="evidence" value="ECO:0007669"/>
    <property type="project" value="TreeGrafter"/>
</dbReference>
<dbReference type="PROSITE" id="PS00136">
    <property type="entry name" value="SUBTILASE_ASP"/>
    <property type="match status" value="1"/>
</dbReference>
<dbReference type="CDD" id="cd04077">
    <property type="entry name" value="Peptidases_S8_PCSK9_ProteinaseK_like"/>
    <property type="match status" value="1"/>
</dbReference>
<dbReference type="Gene3D" id="3.40.50.200">
    <property type="entry name" value="Peptidase S8/S53 domain"/>
    <property type="match status" value="1"/>
</dbReference>
<evidence type="ECO:0000313" key="10">
    <source>
        <dbReference type="EMBL" id="KAI6649235.1"/>
    </source>
</evidence>
<name>A0AAV7JLJ6_9METZ</name>
<evidence type="ECO:0000256" key="5">
    <source>
        <dbReference type="PROSITE-ProRule" id="PRU01240"/>
    </source>
</evidence>
<dbReference type="PRINTS" id="PR00723">
    <property type="entry name" value="SUBTILISIN"/>
</dbReference>
<feature type="region of interest" description="Disordered" evidence="7">
    <location>
        <begin position="457"/>
        <end position="500"/>
    </location>
</feature>
<dbReference type="GO" id="GO:0004252">
    <property type="term" value="F:serine-type endopeptidase activity"/>
    <property type="evidence" value="ECO:0007669"/>
    <property type="project" value="UniProtKB-UniRule"/>
</dbReference>
<keyword evidence="2 5" id="KW-0645">Protease</keyword>
<dbReference type="PROSITE" id="PS51892">
    <property type="entry name" value="SUBTILASE"/>
    <property type="match status" value="1"/>
</dbReference>
<dbReference type="PANTHER" id="PTHR43806:SF11">
    <property type="entry name" value="CEREVISIN-RELATED"/>
    <property type="match status" value="1"/>
</dbReference>
<evidence type="ECO:0000256" key="2">
    <source>
        <dbReference type="ARBA" id="ARBA00022670"/>
    </source>
</evidence>
<evidence type="ECO:0000256" key="8">
    <source>
        <dbReference type="SAM" id="SignalP"/>
    </source>
</evidence>
<evidence type="ECO:0000256" key="1">
    <source>
        <dbReference type="ARBA" id="ARBA00011073"/>
    </source>
</evidence>
<dbReference type="InterPro" id="IPR034193">
    <property type="entry name" value="PCSK9_ProteinaseK-like"/>
</dbReference>
<keyword evidence="8" id="KW-0732">Signal</keyword>
<feature type="active site" description="Charge relay system" evidence="5">
    <location>
        <position position="186"/>
    </location>
</feature>
<keyword evidence="11" id="KW-1185">Reference proteome</keyword>
<dbReference type="InterPro" id="IPR000209">
    <property type="entry name" value="Peptidase_S8/S53_dom"/>
</dbReference>
<keyword evidence="3 5" id="KW-0378">Hydrolase</keyword>
<dbReference type="InterPro" id="IPR050131">
    <property type="entry name" value="Peptidase_S8_subtilisin-like"/>
</dbReference>
<dbReference type="InterPro" id="IPR023828">
    <property type="entry name" value="Peptidase_S8_Ser-AS"/>
</dbReference>
<accession>A0AAV7JLJ6</accession>
<feature type="active site" description="Charge relay system" evidence="5">
    <location>
        <position position="408"/>
    </location>
</feature>
<dbReference type="InterPro" id="IPR023827">
    <property type="entry name" value="Peptidase_S8_Asp-AS"/>
</dbReference>
<dbReference type="PROSITE" id="PS00137">
    <property type="entry name" value="SUBTILASE_HIS"/>
    <property type="match status" value="1"/>
</dbReference>
<feature type="chain" id="PRO_5043686803" evidence="8">
    <location>
        <begin position="21"/>
        <end position="800"/>
    </location>
</feature>
<evidence type="ECO:0000256" key="6">
    <source>
        <dbReference type="RuleBase" id="RU003355"/>
    </source>
</evidence>
<keyword evidence="4 5" id="KW-0720">Serine protease</keyword>
<dbReference type="Proteomes" id="UP001165289">
    <property type="component" value="Unassembled WGS sequence"/>
</dbReference>
<organism evidence="10 11">
    <name type="scientific">Oopsacas minuta</name>
    <dbReference type="NCBI Taxonomy" id="111878"/>
    <lineage>
        <taxon>Eukaryota</taxon>
        <taxon>Metazoa</taxon>
        <taxon>Porifera</taxon>
        <taxon>Hexactinellida</taxon>
        <taxon>Hexasterophora</taxon>
        <taxon>Lyssacinosida</taxon>
        <taxon>Leucopsacidae</taxon>
        <taxon>Oopsacas</taxon>
    </lineage>
</organism>
<dbReference type="InterPro" id="IPR022398">
    <property type="entry name" value="Peptidase_S8_His-AS"/>
</dbReference>
<comment type="caution">
    <text evidence="10">The sequence shown here is derived from an EMBL/GenBank/DDBJ whole genome shotgun (WGS) entry which is preliminary data.</text>
</comment>
<dbReference type="GO" id="GO:0006508">
    <property type="term" value="P:proteolysis"/>
    <property type="evidence" value="ECO:0007669"/>
    <property type="project" value="UniProtKB-KW"/>
</dbReference>
<feature type="compositionally biased region" description="Low complexity" evidence="7">
    <location>
        <begin position="487"/>
        <end position="500"/>
    </location>
</feature>
<evidence type="ECO:0000256" key="4">
    <source>
        <dbReference type="ARBA" id="ARBA00022825"/>
    </source>
</evidence>
<dbReference type="Pfam" id="PF00082">
    <property type="entry name" value="Peptidase_S8"/>
    <property type="match status" value="1"/>
</dbReference>
<dbReference type="FunFam" id="3.40.50.200:FF:000016">
    <property type="entry name" value="Proprotein convertase subtilisin/kexin type 9"/>
    <property type="match status" value="1"/>
</dbReference>
<feature type="domain" description="Peptidase S8/S53" evidence="9">
    <location>
        <begin position="177"/>
        <end position="441"/>
    </location>
</feature>
<evidence type="ECO:0000256" key="7">
    <source>
        <dbReference type="SAM" id="MobiDB-lite"/>
    </source>
</evidence>
<sequence>MLSIAIYILCIGILVQRGCSEVPICDTGTYIIVMRDEYDTDQEMEYVVNAMEIMSPDAEPMRVTRNLIPTIIGEMSIDAATMASNMRSVAYIECDQIVTRTDAEVDRDNDGRVIITPQALNGFVFADLALTEFTNAPPVKNISGAGSLDDTDRYNLDAIDEDCYECNDGTYKPKYTGKGVDVYILDTGIRYDHNDFLDPSLSETRAGYGGYDAVDEFQRQNQRGVDCNGHGTHCAGIATGRVSGVAKEAKVYSVRVLNCDSFGGFNGIIHALEFVLERHRENLQKPVGEYKGSVVSMSLAGPVVRSANEAVCRLVAAGVVVVTASGNFRRDACNYSPGSAGCHINVGAHYYTERDTDTCIKDVYWFTSRTTSPGFNYGRCVHIMAPGQYVVSSSYLDRQRTISMSGTSMACPHVAGACALLLDQFPRATPDEIRSLLIDKSCSDIDERRMHPSLRRLTPNRRLRIRRRSPDEPGPGTDPPTTPAPTTPTQTTTTTLSPSTVPPVCTARCMFSTLSNPTIGARFVRIRSFNTHLGFLLTSSFRSRNYVPKKVSTATDKNGENPIWTIIEDQVDSIFDYRIHLGPSFGSIGIPFEQIEDVARSYGEEFAINTIIPFRDDKVFLVLHKRSDCNDNTFIQVDYTLRSGPSELVDPITYNNLLGDMATFDVSFTPGIPRVYVHNTPKRTHGANCDCQTTINLSNQLLLNLRNTRIERNLIIVDVNSYYISGNLLFTVTLCNTDCFTGRGCINSVDDNVLVDDMDEDNYQIRIAGMKAARYEIIDLAPYYNEDNRLNFVGVFIRVS</sequence>
<feature type="signal peptide" evidence="8">
    <location>
        <begin position="1"/>
        <end position="20"/>
    </location>
</feature>
<feature type="compositionally biased region" description="Pro residues" evidence="7">
    <location>
        <begin position="472"/>
        <end position="486"/>
    </location>
</feature>
<evidence type="ECO:0000259" key="9">
    <source>
        <dbReference type="Pfam" id="PF00082"/>
    </source>
</evidence>
<feature type="compositionally biased region" description="Basic residues" evidence="7">
    <location>
        <begin position="457"/>
        <end position="467"/>
    </location>
</feature>
<dbReference type="PANTHER" id="PTHR43806">
    <property type="entry name" value="PEPTIDASE S8"/>
    <property type="match status" value="1"/>
</dbReference>
<evidence type="ECO:0000313" key="11">
    <source>
        <dbReference type="Proteomes" id="UP001165289"/>
    </source>
</evidence>
<dbReference type="PROSITE" id="PS00138">
    <property type="entry name" value="SUBTILASE_SER"/>
    <property type="match status" value="1"/>
</dbReference>